<evidence type="ECO:0000313" key="3">
    <source>
        <dbReference type="Proteomes" id="UP000067738"/>
    </source>
</evidence>
<feature type="transmembrane region" description="Helical" evidence="1">
    <location>
        <begin position="85"/>
        <end position="104"/>
    </location>
</feature>
<organism evidence="2 3">
    <name type="scientific">Methanobrevibacter millerae</name>
    <dbReference type="NCBI Taxonomy" id="230361"/>
    <lineage>
        <taxon>Archaea</taxon>
        <taxon>Methanobacteriati</taxon>
        <taxon>Methanobacteriota</taxon>
        <taxon>Methanomada group</taxon>
        <taxon>Methanobacteria</taxon>
        <taxon>Methanobacteriales</taxon>
        <taxon>Methanobacteriaceae</taxon>
        <taxon>Methanobrevibacter</taxon>
    </lineage>
</organism>
<evidence type="ECO:0000256" key="1">
    <source>
        <dbReference type="SAM" id="Phobius"/>
    </source>
</evidence>
<gene>
    <name evidence="2" type="ORF">sm9_0571</name>
</gene>
<reference evidence="2 3" key="1">
    <citation type="submission" date="2015-04" db="EMBL/GenBank/DDBJ databases">
        <title>The complete genome sequence of the rumen methanogen Methanobrevibacter millerae SM9.</title>
        <authorList>
            <person name="Leahy S.C."/>
            <person name="Kelly W.J."/>
            <person name="Pacheco D.M."/>
            <person name="Li D."/>
            <person name="Altermann E."/>
            <person name="Attwood G.T."/>
        </authorList>
    </citation>
    <scope>NUCLEOTIDE SEQUENCE [LARGE SCALE GENOMIC DNA]</scope>
    <source>
        <strain evidence="2 3">SM9</strain>
    </source>
</reference>
<keyword evidence="1" id="KW-0472">Membrane</keyword>
<dbReference type="AlphaFoldDB" id="A0A0U2V1I3"/>
<keyword evidence="1" id="KW-0812">Transmembrane</keyword>
<keyword evidence="3" id="KW-1185">Reference proteome</keyword>
<protein>
    <submittedName>
        <fullName evidence="2">Uncharacterized protein</fullName>
    </submittedName>
</protein>
<dbReference type="RefSeq" id="WP_058738697.1">
    <property type="nucleotide sequence ID" value="NZ_CP011266.1"/>
</dbReference>
<dbReference type="EMBL" id="CP011266">
    <property type="protein sequence ID" value="ALT68370.1"/>
    <property type="molecule type" value="Genomic_DNA"/>
</dbReference>
<dbReference type="PATRIC" id="fig|230361.4.peg.594"/>
<dbReference type="Proteomes" id="UP000067738">
    <property type="component" value="Chromosome"/>
</dbReference>
<sequence length="116" mass="12851">MSRIKTFKMLGIVLAIVLIIVGILPIIRGDVLTNDTVATSIILILLGIAYIIITFKPEWTKAVFFFEGIVIGVVGYMVLASPYNIGFAIIGLFIIVIAILAYLMKLPKGILKFFYR</sequence>
<feature type="transmembrane region" description="Helical" evidence="1">
    <location>
        <begin position="38"/>
        <end position="55"/>
    </location>
</feature>
<dbReference type="GeneID" id="26735547"/>
<name>A0A0U2V1I3_9EURY</name>
<dbReference type="KEGG" id="mmil:sm9_0571"/>
<proteinExistence type="predicted"/>
<keyword evidence="1" id="KW-1133">Transmembrane helix</keyword>
<accession>A0A0U2V1I3</accession>
<feature type="transmembrane region" description="Helical" evidence="1">
    <location>
        <begin position="62"/>
        <end position="79"/>
    </location>
</feature>
<feature type="transmembrane region" description="Helical" evidence="1">
    <location>
        <begin position="7"/>
        <end position="26"/>
    </location>
</feature>
<evidence type="ECO:0000313" key="2">
    <source>
        <dbReference type="EMBL" id="ALT68370.1"/>
    </source>
</evidence>